<protein>
    <submittedName>
        <fullName evidence="4">UDP-glycosyltransferase 91A1-like</fullName>
    </submittedName>
</protein>
<comment type="similarity">
    <text evidence="1">Belongs to the UDP-glycosyltransferase family.</text>
</comment>
<dbReference type="Proteomes" id="UP000634136">
    <property type="component" value="Unassembled WGS sequence"/>
</dbReference>
<dbReference type="AlphaFoldDB" id="A0A834WSR3"/>
<keyword evidence="5" id="KW-1185">Reference proteome</keyword>
<evidence type="ECO:0000256" key="2">
    <source>
        <dbReference type="ARBA" id="ARBA00022676"/>
    </source>
</evidence>
<dbReference type="OrthoDB" id="5835829at2759"/>
<dbReference type="InterPro" id="IPR002213">
    <property type="entry name" value="UDP_glucos_trans"/>
</dbReference>
<comment type="caution">
    <text evidence="4">The sequence shown here is derived from an EMBL/GenBank/DDBJ whole genome shotgun (WGS) entry which is preliminary data.</text>
</comment>
<evidence type="ECO:0000256" key="1">
    <source>
        <dbReference type="ARBA" id="ARBA00009995"/>
    </source>
</evidence>
<dbReference type="FunFam" id="3.40.50.2000:FF:000037">
    <property type="entry name" value="Glycosyltransferase"/>
    <property type="match status" value="1"/>
</dbReference>
<dbReference type="Gene3D" id="3.40.50.2000">
    <property type="entry name" value="Glycogen Phosphorylase B"/>
    <property type="match status" value="2"/>
</dbReference>
<reference evidence="4" key="1">
    <citation type="submission" date="2020-09" db="EMBL/GenBank/DDBJ databases">
        <title>Genome-Enabled Discovery of Anthraquinone Biosynthesis in Senna tora.</title>
        <authorList>
            <person name="Kang S.-H."/>
            <person name="Pandey R.P."/>
            <person name="Lee C.-M."/>
            <person name="Sim J.-S."/>
            <person name="Jeong J.-T."/>
            <person name="Choi B.-S."/>
            <person name="Jung M."/>
            <person name="Ginzburg D."/>
            <person name="Zhao K."/>
            <person name="Won S.Y."/>
            <person name="Oh T.-J."/>
            <person name="Yu Y."/>
            <person name="Kim N.-H."/>
            <person name="Lee O.R."/>
            <person name="Lee T.-H."/>
            <person name="Bashyal P."/>
            <person name="Kim T.-S."/>
            <person name="Lee W.-H."/>
            <person name="Kawkins C."/>
            <person name="Kim C.-K."/>
            <person name="Kim J.S."/>
            <person name="Ahn B.O."/>
            <person name="Rhee S.Y."/>
            <person name="Sohng J.K."/>
        </authorList>
    </citation>
    <scope>NUCLEOTIDE SEQUENCE</scope>
    <source>
        <tissue evidence="4">Leaf</tissue>
    </source>
</reference>
<dbReference type="SUPFAM" id="SSF53756">
    <property type="entry name" value="UDP-Glycosyltransferase/glycogen phosphorylase"/>
    <property type="match status" value="1"/>
</dbReference>
<dbReference type="CDD" id="cd03784">
    <property type="entry name" value="GT1_Gtf-like"/>
    <property type="match status" value="1"/>
</dbReference>
<name>A0A834WSR3_9FABA</name>
<dbReference type="FunFam" id="3.40.50.2000:FF:000088">
    <property type="entry name" value="Glycosyltransferase"/>
    <property type="match status" value="1"/>
</dbReference>
<dbReference type="GO" id="GO:0008194">
    <property type="term" value="F:UDP-glycosyltransferase activity"/>
    <property type="evidence" value="ECO:0007669"/>
    <property type="project" value="InterPro"/>
</dbReference>
<organism evidence="4 5">
    <name type="scientific">Senna tora</name>
    <dbReference type="NCBI Taxonomy" id="362788"/>
    <lineage>
        <taxon>Eukaryota</taxon>
        <taxon>Viridiplantae</taxon>
        <taxon>Streptophyta</taxon>
        <taxon>Embryophyta</taxon>
        <taxon>Tracheophyta</taxon>
        <taxon>Spermatophyta</taxon>
        <taxon>Magnoliopsida</taxon>
        <taxon>eudicotyledons</taxon>
        <taxon>Gunneridae</taxon>
        <taxon>Pentapetalae</taxon>
        <taxon>rosids</taxon>
        <taxon>fabids</taxon>
        <taxon>Fabales</taxon>
        <taxon>Fabaceae</taxon>
        <taxon>Caesalpinioideae</taxon>
        <taxon>Cassia clade</taxon>
        <taxon>Senna</taxon>
    </lineage>
</organism>
<evidence type="ECO:0000313" key="4">
    <source>
        <dbReference type="EMBL" id="KAF7831019.1"/>
    </source>
</evidence>
<evidence type="ECO:0000256" key="3">
    <source>
        <dbReference type="ARBA" id="ARBA00022679"/>
    </source>
</evidence>
<evidence type="ECO:0000313" key="5">
    <source>
        <dbReference type="Proteomes" id="UP000634136"/>
    </source>
</evidence>
<keyword evidence="2" id="KW-0328">Glycosyltransferase</keyword>
<accession>A0A834WSR3</accession>
<dbReference type="EMBL" id="JAAIUW010000005">
    <property type="protein sequence ID" value="KAF7831019.1"/>
    <property type="molecule type" value="Genomic_DNA"/>
</dbReference>
<keyword evidence="3 4" id="KW-0808">Transferase</keyword>
<dbReference type="Pfam" id="PF00201">
    <property type="entry name" value="UDPGT"/>
    <property type="match status" value="1"/>
</dbReference>
<proteinExistence type="inferred from homology"/>
<sequence length="474" mass="53785">MADKKLHIVMFPWLTFGHILPYLELAKLIAQKGHLISFVSTPRNIDRLPKLPPNLASHLQLIKLPLPKLHNLPDNAEATTDVPYNLVSLLKKAYDALEPPLTSFLESSNPDWIFYDFAPYWVGPLASNLGIKTVFFSIFTAPAMGFLGSPSDLMGTDGIRKRSEDFLVPPPWVPFPTTVGLRYFEIMRLSDNLSDDNDSGVSDTYRYGAAIQNCDIVAVRSCSEFEPEWIQVLENIYLKPVLPVGQLPSTTYDDDDEKKNDTWRWMKDWLDQQRKGTVVYVAFGSETKPSQEDVREIALGLEKSGLPFFWVLRIQRGPYDENVLQLPDGFEDRIRGRVVVCTSWVPQLKILGHESVGGFLTHSGGTSVVEAIQNEKPLVLLTFLADQGLNARVLEEKKMGYSIPRDERDGSFTSESVAESLRLVMVDEEGRIYREKIKEVKDLFVNKERQDRYVNDLLAYLRDYKSTKLGDGDC</sequence>
<dbReference type="PANTHER" id="PTHR48045">
    <property type="entry name" value="UDP-GLYCOSYLTRANSFERASE 72B1"/>
    <property type="match status" value="1"/>
</dbReference>
<dbReference type="PANTHER" id="PTHR48045:SF20">
    <property type="entry name" value="UDP-RHAMNOSE:RHAMNOSYLTRANSFERASE 1"/>
    <property type="match status" value="1"/>
</dbReference>
<gene>
    <name evidence="4" type="ORF">G2W53_013352</name>
</gene>